<sequence>MLDICLKPVLKGNAHIDVVKPNAKRVHSIKSTMLYSGDASKSSFNPHPGSRTQPRIFSHFSAALSLVYEKLLEAGFLKRLLPTPLPRTFPVSYNLKAYSIFHQMPGHHMDASCRL</sequence>
<proteinExistence type="predicted"/>
<comment type="caution">
    <text evidence="1">The sequence shown here is derived from an EMBL/GenBank/DDBJ whole genome shotgun (WGS) entry which is preliminary data.</text>
</comment>
<keyword evidence="2" id="KW-1185">Reference proteome</keyword>
<gene>
    <name evidence="1" type="ORF">RHMOL_Rhmol04G0203600</name>
</gene>
<name>A0ACC0P2T0_RHOML</name>
<dbReference type="EMBL" id="CM046391">
    <property type="protein sequence ID" value="KAI8559810.1"/>
    <property type="molecule type" value="Genomic_DNA"/>
</dbReference>
<protein>
    <submittedName>
        <fullName evidence="1">Uncharacterized protein</fullName>
    </submittedName>
</protein>
<dbReference type="Proteomes" id="UP001062846">
    <property type="component" value="Chromosome 4"/>
</dbReference>
<organism evidence="1 2">
    <name type="scientific">Rhododendron molle</name>
    <name type="common">Chinese azalea</name>
    <name type="synonym">Azalea mollis</name>
    <dbReference type="NCBI Taxonomy" id="49168"/>
    <lineage>
        <taxon>Eukaryota</taxon>
        <taxon>Viridiplantae</taxon>
        <taxon>Streptophyta</taxon>
        <taxon>Embryophyta</taxon>
        <taxon>Tracheophyta</taxon>
        <taxon>Spermatophyta</taxon>
        <taxon>Magnoliopsida</taxon>
        <taxon>eudicotyledons</taxon>
        <taxon>Gunneridae</taxon>
        <taxon>Pentapetalae</taxon>
        <taxon>asterids</taxon>
        <taxon>Ericales</taxon>
        <taxon>Ericaceae</taxon>
        <taxon>Ericoideae</taxon>
        <taxon>Rhodoreae</taxon>
        <taxon>Rhododendron</taxon>
    </lineage>
</organism>
<evidence type="ECO:0000313" key="2">
    <source>
        <dbReference type="Proteomes" id="UP001062846"/>
    </source>
</evidence>
<reference evidence="1" key="1">
    <citation type="submission" date="2022-02" db="EMBL/GenBank/DDBJ databases">
        <title>Plant Genome Project.</title>
        <authorList>
            <person name="Zhang R.-G."/>
        </authorList>
    </citation>
    <scope>NUCLEOTIDE SEQUENCE</scope>
    <source>
        <strain evidence="1">AT1</strain>
    </source>
</reference>
<accession>A0ACC0P2T0</accession>
<evidence type="ECO:0000313" key="1">
    <source>
        <dbReference type="EMBL" id="KAI8559810.1"/>
    </source>
</evidence>